<sequence length="106" mass="12429">MPRVNTTWDPVTEQRNPTRSDAVKKLIKRVKRSEVRREGVGSNARRAIEFDEFLSLPTLDRAEEERVAAKYMVNSVLRLQWHITLVTQQLTECILRMVDLYQCLTL</sequence>
<dbReference type="Proteomes" id="UP000018817">
    <property type="component" value="Unassembled WGS sequence"/>
</dbReference>
<dbReference type="EMBL" id="KI669662">
    <property type="protein sequence ID" value="ETM99018.1"/>
    <property type="molecule type" value="Genomic_DNA"/>
</dbReference>
<dbReference type="AlphaFoldDB" id="W2PFM1"/>
<dbReference type="VEuPathDB" id="FungiDB:PPTG_19033"/>
<accession>W2PFM1</accession>
<dbReference type="GeneID" id="20187849"/>
<organism evidence="1 2">
    <name type="scientific">Phytophthora nicotianae (strain INRA-310)</name>
    <name type="common">Phytophthora parasitica</name>
    <dbReference type="NCBI Taxonomy" id="761204"/>
    <lineage>
        <taxon>Eukaryota</taxon>
        <taxon>Sar</taxon>
        <taxon>Stramenopiles</taxon>
        <taxon>Oomycota</taxon>
        <taxon>Peronosporomycetes</taxon>
        <taxon>Peronosporales</taxon>
        <taxon>Peronosporaceae</taxon>
        <taxon>Phytophthora</taxon>
    </lineage>
</organism>
<reference evidence="2" key="1">
    <citation type="submission" date="2011-12" db="EMBL/GenBank/DDBJ databases">
        <authorList>
            <consortium name="The Broad Institute Genome Sequencing Platform"/>
            <person name="Russ C."/>
            <person name="Tyler B."/>
            <person name="Panabieres F."/>
            <person name="Shan W."/>
            <person name="Tripathy S."/>
            <person name="Grunwald N."/>
            <person name="Machado M."/>
            <person name="Young S.K."/>
            <person name="Zeng Q."/>
            <person name="Gargeya S."/>
            <person name="Fitzgerald M."/>
            <person name="Haas B."/>
            <person name="Abouelleil A."/>
            <person name="Alvarado L."/>
            <person name="Arachchi H.M."/>
            <person name="Berlin A."/>
            <person name="Chapman S.B."/>
            <person name="Gearin G."/>
            <person name="Goldberg J."/>
            <person name="Griggs A."/>
            <person name="Gujja S."/>
            <person name="Hansen M."/>
            <person name="Heiman D."/>
            <person name="Howarth C."/>
            <person name="Larimer J."/>
            <person name="Lui A."/>
            <person name="MacDonald P.J.P."/>
            <person name="McCowen C."/>
            <person name="Montmayeur A."/>
            <person name="Murphy C."/>
            <person name="Neiman D."/>
            <person name="Pearson M."/>
            <person name="Priest M."/>
            <person name="Roberts A."/>
            <person name="Saif S."/>
            <person name="Shea T."/>
            <person name="Sisk P."/>
            <person name="Stolte C."/>
            <person name="Sykes S."/>
            <person name="Wortman J."/>
            <person name="Nusbaum C."/>
            <person name="Birren B."/>
        </authorList>
    </citation>
    <scope>NUCLEOTIDE SEQUENCE [LARGE SCALE GENOMIC DNA]</scope>
    <source>
        <strain evidence="2">INRA-310</strain>
    </source>
</reference>
<reference evidence="1 2" key="2">
    <citation type="submission" date="2013-11" db="EMBL/GenBank/DDBJ databases">
        <title>The Genome Sequence of Phytophthora parasitica INRA-310.</title>
        <authorList>
            <consortium name="The Broad Institute Genomics Platform"/>
            <person name="Russ C."/>
            <person name="Tyler B."/>
            <person name="Panabieres F."/>
            <person name="Shan W."/>
            <person name="Tripathy S."/>
            <person name="Grunwald N."/>
            <person name="Machado M."/>
            <person name="Johnson C.S."/>
            <person name="Arredondo F."/>
            <person name="Hong C."/>
            <person name="Coffey M."/>
            <person name="Young S.K."/>
            <person name="Zeng Q."/>
            <person name="Gargeya S."/>
            <person name="Fitzgerald M."/>
            <person name="Abouelleil A."/>
            <person name="Alvarado L."/>
            <person name="Chapman S.B."/>
            <person name="Gainer-Dewar J."/>
            <person name="Goldberg J."/>
            <person name="Griggs A."/>
            <person name="Gujja S."/>
            <person name="Hansen M."/>
            <person name="Howarth C."/>
            <person name="Imamovic A."/>
            <person name="Ireland A."/>
            <person name="Larimer J."/>
            <person name="McCowan C."/>
            <person name="Murphy C."/>
            <person name="Pearson M."/>
            <person name="Poon T.W."/>
            <person name="Priest M."/>
            <person name="Roberts A."/>
            <person name="Saif S."/>
            <person name="Shea T."/>
            <person name="Sykes S."/>
            <person name="Wortman J."/>
            <person name="Nusbaum C."/>
            <person name="Birren B."/>
        </authorList>
    </citation>
    <scope>NUCLEOTIDE SEQUENCE [LARGE SCALE GENOMIC DNA]</scope>
    <source>
        <strain evidence="1 2">INRA-310</strain>
    </source>
</reference>
<dbReference type="RefSeq" id="XP_008915689.1">
    <property type="nucleotide sequence ID" value="XM_008917441.1"/>
</dbReference>
<proteinExistence type="predicted"/>
<protein>
    <submittedName>
        <fullName evidence="1">Uncharacterized protein</fullName>
    </submittedName>
</protein>
<evidence type="ECO:0000313" key="1">
    <source>
        <dbReference type="EMBL" id="ETM99018.1"/>
    </source>
</evidence>
<name>W2PFM1_PHYN3</name>
<gene>
    <name evidence="1" type="ORF">PPTG_19033</name>
</gene>
<evidence type="ECO:0000313" key="2">
    <source>
        <dbReference type="Proteomes" id="UP000018817"/>
    </source>
</evidence>